<accession>A0A9N9LVB3</accession>
<gene>
    <name evidence="1" type="ORF">HYALB_00013653</name>
</gene>
<protein>
    <submittedName>
        <fullName evidence="1">Uncharacterized protein</fullName>
    </submittedName>
</protein>
<dbReference type="AlphaFoldDB" id="A0A9N9LVB3"/>
<reference evidence="1" key="1">
    <citation type="submission" date="2021-07" db="EMBL/GenBank/DDBJ databases">
        <authorList>
            <person name="Durling M."/>
        </authorList>
    </citation>
    <scope>NUCLEOTIDE SEQUENCE</scope>
</reference>
<proteinExistence type="predicted"/>
<comment type="caution">
    <text evidence="1">The sequence shown here is derived from an EMBL/GenBank/DDBJ whole genome shotgun (WGS) entry which is preliminary data.</text>
</comment>
<dbReference type="Proteomes" id="UP000701801">
    <property type="component" value="Unassembled WGS sequence"/>
</dbReference>
<organism evidence="1 2">
    <name type="scientific">Hymenoscyphus albidus</name>
    <dbReference type="NCBI Taxonomy" id="595503"/>
    <lineage>
        <taxon>Eukaryota</taxon>
        <taxon>Fungi</taxon>
        <taxon>Dikarya</taxon>
        <taxon>Ascomycota</taxon>
        <taxon>Pezizomycotina</taxon>
        <taxon>Leotiomycetes</taxon>
        <taxon>Helotiales</taxon>
        <taxon>Helotiaceae</taxon>
        <taxon>Hymenoscyphus</taxon>
    </lineage>
</organism>
<sequence>MDQVMPLVTDVETKLDKITAITSAKGASQMGFGDVYTMVTQGKSVSSTINKLIKVYTKANPTPTESQALMPQMRHIFEMEEQQMKFALDNKTTFDKIYVCGMIKKNLVRNEQQGNALAELLIQKTEGSDKEEAVAIGERVRKGFEKTLGVYKGATGGEDKFD</sequence>
<dbReference type="EMBL" id="CAJVRM010000526">
    <property type="protein sequence ID" value="CAG8981844.1"/>
    <property type="molecule type" value="Genomic_DNA"/>
</dbReference>
<evidence type="ECO:0000313" key="1">
    <source>
        <dbReference type="EMBL" id="CAG8981844.1"/>
    </source>
</evidence>
<evidence type="ECO:0000313" key="2">
    <source>
        <dbReference type="Proteomes" id="UP000701801"/>
    </source>
</evidence>
<dbReference type="OrthoDB" id="4841197at2759"/>
<keyword evidence="2" id="KW-1185">Reference proteome</keyword>
<name>A0A9N9LVB3_9HELO</name>